<reference evidence="2" key="1">
    <citation type="submission" date="2024-04" db="EMBL/GenBank/DDBJ databases">
        <authorList>
            <person name="Roder T."/>
            <person name="Oberhansli S."/>
            <person name="Kreuzer M."/>
        </authorList>
    </citation>
    <scope>NUCLEOTIDE SEQUENCE</scope>
    <source>
        <strain evidence="2">LWS13-1.2</strain>
    </source>
</reference>
<accession>A0AAU6S8P4</accession>
<dbReference type="SUPFAM" id="SSF54523">
    <property type="entry name" value="Pili subunits"/>
    <property type="match status" value="1"/>
</dbReference>
<keyword evidence="1" id="KW-0472">Membrane</keyword>
<organism evidence="2">
    <name type="scientific">Microbacterium sp. LWS13-1.2</name>
    <dbReference type="NCBI Taxonomy" id="3135264"/>
    <lineage>
        <taxon>Bacteria</taxon>
        <taxon>Bacillati</taxon>
        <taxon>Actinomycetota</taxon>
        <taxon>Actinomycetes</taxon>
        <taxon>Micrococcales</taxon>
        <taxon>Microbacteriaceae</taxon>
        <taxon>Microbacterium</taxon>
    </lineage>
</organism>
<dbReference type="NCBIfam" id="TIGR02532">
    <property type="entry name" value="IV_pilin_GFxxxE"/>
    <property type="match status" value="1"/>
</dbReference>
<dbReference type="AlphaFoldDB" id="A0AAU6S8P4"/>
<evidence type="ECO:0000256" key="1">
    <source>
        <dbReference type="SAM" id="Phobius"/>
    </source>
</evidence>
<proteinExistence type="predicted"/>
<dbReference type="InterPro" id="IPR012902">
    <property type="entry name" value="N_methyl_site"/>
</dbReference>
<dbReference type="Pfam" id="PF07963">
    <property type="entry name" value="N_methyl"/>
    <property type="match status" value="1"/>
</dbReference>
<evidence type="ECO:0000313" key="2">
    <source>
        <dbReference type="EMBL" id="WZO33217.1"/>
    </source>
</evidence>
<dbReference type="InterPro" id="IPR045584">
    <property type="entry name" value="Pilin-like"/>
</dbReference>
<keyword evidence="1" id="KW-0812">Transmembrane</keyword>
<gene>
    <name evidence="2" type="ORF">MRBLWS13_000834</name>
</gene>
<protein>
    <submittedName>
        <fullName evidence="2">Prepilin-type N-terminal cleavage/methylation domain-containing protein</fullName>
    </submittedName>
</protein>
<dbReference type="EMBL" id="CP151632">
    <property type="protein sequence ID" value="WZO33217.1"/>
    <property type="molecule type" value="Genomic_DNA"/>
</dbReference>
<feature type="transmembrane region" description="Helical" evidence="1">
    <location>
        <begin position="12"/>
        <end position="35"/>
    </location>
</feature>
<name>A0AAU6S8P4_9MICO</name>
<dbReference type="PROSITE" id="PS00409">
    <property type="entry name" value="PROKAR_NTER_METHYL"/>
    <property type="match status" value="1"/>
</dbReference>
<sequence length="126" mass="12766">MRGRSTDAAGFSLVEVIIAMFLLGIVAVAILPALWQGIMLSSQQASTATATRYMNSIVDDARATPTCAYLGSIAARPAVTDGRGVSLSASTSSVTGCAPGATATLTINIVGEGRTLATSTALIYVP</sequence>
<keyword evidence="1" id="KW-1133">Transmembrane helix</keyword>
<dbReference type="RefSeq" id="WP_349427781.1">
    <property type="nucleotide sequence ID" value="NZ_CP151632.1"/>
</dbReference>